<dbReference type="Proteomes" id="UP000694845">
    <property type="component" value="Unplaced"/>
</dbReference>
<evidence type="ECO:0000313" key="11">
    <source>
        <dbReference type="Proteomes" id="UP000694845"/>
    </source>
</evidence>
<evidence type="ECO:0000256" key="7">
    <source>
        <dbReference type="ARBA" id="ARBA00023180"/>
    </source>
</evidence>
<reference evidence="12" key="1">
    <citation type="submission" date="2025-08" db="UniProtKB">
        <authorList>
            <consortium name="RefSeq"/>
        </authorList>
    </citation>
    <scope>IDENTIFICATION</scope>
</reference>
<dbReference type="PANTHER" id="PTHR13412">
    <property type="entry name" value="T-CELL IMMUNOMODULATORY PROTEIN HOMOLOG"/>
    <property type="match status" value="1"/>
</dbReference>
<keyword evidence="3 8" id="KW-0812">Transmembrane</keyword>
<dbReference type="Pfam" id="PF13517">
    <property type="entry name" value="FG-GAP_3"/>
    <property type="match status" value="1"/>
</dbReference>
<keyword evidence="11" id="KW-1185">Reference proteome</keyword>
<protein>
    <submittedName>
        <fullName evidence="12">T-cell immunomodulatory protein-like</fullName>
    </submittedName>
</protein>
<dbReference type="GO" id="GO:0005886">
    <property type="term" value="C:plasma membrane"/>
    <property type="evidence" value="ECO:0007669"/>
    <property type="project" value="TreeGrafter"/>
</dbReference>
<evidence type="ECO:0000313" key="12">
    <source>
        <dbReference type="RefSeq" id="XP_022082252.1"/>
    </source>
</evidence>
<evidence type="ECO:0000259" key="10">
    <source>
        <dbReference type="Pfam" id="PF23122"/>
    </source>
</evidence>
<feature type="chain" id="PRO_5034328559" evidence="9">
    <location>
        <begin position="25"/>
        <end position="618"/>
    </location>
</feature>
<dbReference type="CTD" id="81533"/>
<keyword evidence="5 8" id="KW-1133">Transmembrane helix</keyword>
<accession>A0A8B7XQ00</accession>
<comment type="subcellular location">
    <subcellularLocation>
        <location evidence="1">Membrane</location>
        <topology evidence="1">Single-pass type I membrane protein</topology>
    </subcellularLocation>
</comment>
<dbReference type="RefSeq" id="XP_022082252.1">
    <property type="nucleotide sequence ID" value="XM_022226560.1"/>
</dbReference>
<dbReference type="KEGG" id="aplc:110974738"/>
<dbReference type="GeneID" id="110974738"/>
<dbReference type="PANTHER" id="PTHR13412:SF0">
    <property type="entry name" value="T-CELL IMMUNOMODULATORY PROTEIN"/>
    <property type="match status" value="1"/>
</dbReference>
<dbReference type="InterPro" id="IPR057089">
    <property type="entry name" value="C2_TIP"/>
</dbReference>
<name>A0A8B7XQ00_ACAPL</name>
<dbReference type="InterPro" id="IPR024881">
    <property type="entry name" value="Tip"/>
</dbReference>
<dbReference type="InterPro" id="IPR013517">
    <property type="entry name" value="FG-GAP"/>
</dbReference>
<sequence length="618" mass="69121">MNVKMCPFYWCIFLSFTLFSSTFGDDPFAVNTADFTDTTKQVFAGGSADGIVAAYGDFDSDKRTDVFVLRENGHVMDIYFQQMDESVTLSKKIHNVSIRINDTITSVVPADFDGDSQMDVLITTKPNGYVFNEGVPTSAFVYWGQNAKYKLGPITTVSNDLQGQPLLMDYNADMIPDLFGVNTSGVRQFWTCNDTNKDQFISVLLKGEDAPLSIPNSNSFLDVTSDYATDLIVTSLSEEHKNQFERWELRDSDDWKKTGGYGLPPEKKITHVGQSSFADMNADGKIDHILPVCLDDKCQQSRIYLYDGATKMWRLYLDLANIAEGKTWGFVPPLEKSRWAYLPITVRVGDTNMDSYPDIVCILRLKSNGTRRVVILENKDGTSLSAVWDSKALNNIQMPILATFMDLTHTGILDILVVSQINLDETPHIHVIKNNFAVDAYFFKTHILSGLCYNDCNGLSTKPYGVNQPGPFVHYITTSSTGTQQLGAAAQLYQSAHFSLQLPYVVLGLGQNPNYVDYLTVSVPAPTTRREENPRQHTFTSVIPNSEVIVIPQPLDTPEEWKSVLIITPGRSVLVTGGVLVGTCIFMALIVGILQLLEKREDDREKRQESHRFHFDAM</sequence>
<proteinExistence type="inferred from homology"/>
<keyword evidence="7" id="KW-0325">Glycoprotein</keyword>
<dbReference type="InterPro" id="IPR028994">
    <property type="entry name" value="Integrin_alpha_N"/>
</dbReference>
<gene>
    <name evidence="12" type="primary">LOC110974738</name>
</gene>
<evidence type="ECO:0000256" key="1">
    <source>
        <dbReference type="ARBA" id="ARBA00004479"/>
    </source>
</evidence>
<feature type="domain" description="T-cell immunomodulatory protein TIP C2" evidence="10">
    <location>
        <begin position="463"/>
        <end position="563"/>
    </location>
</feature>
<feature type="transmembrane region" description="Helical" evidence="8">
    <location>
        <begin position="573"/>
        <end position="597"/>
    </location>
</feature>
<organism evidence="11 12">
    <name type="scientific">Acanthaster planci</name>
    <name type="common">Crown-of-thorns starfish</name>
    <dbReference type="NCBI Taxonomy" id="133434"/>
    <lineage>
        <taxon>Eukaryota</taxon>
        <taxon>Metazoa</taxon>
        <taxon>Echinodermata</taxon>
        <taxon>Eleutherozoa</taxon>
        <taxon>Asterozoa</taxon>
        <taxon>Asteroidea</taxon>
        <taxon>Valvatacea</taxon>
        <taxon>Valvatida</taxon>
        <taxon>Acanthasteridae</taxon>
        <taxon>Acanthaster</taxon>
    </lineage>
</organism>
<evidence type="ECO:0000256" key="9">
    <source>
        <dbReference type="SAM" id="SignalP"/>
    </source>
</evidence>
<comment type="similarity">
    <text evidence="2">Belongs to the TIP family.</text>
</comment>
<feature type="signal peptide" evidence="9">
    <location>
        <begin position="1"/>
        <end position="24"/>
    </location>
</feature>
<evidence type="ECO:0000256" key="2">
    <source>
        <dbReference type="ARBA" id="ARBA00006496"/>
    </source>
</evidence>
<keyword evidence="6 8" id="KW-0472">Membrane</keyword>
<evidence type="ECO:0000256" key="5">
    <source>
        <dbReference type="ARBA" id="ARBA00022989"/>
    </source>
</evidence>
<dbReference type="OMA" id="PGDWIPW"/>
<evidence type="ECO:0000256" key="4">
    <source>
        <dbReference type="ARBA" id="ARBA00022729"/>
    </source>
</evidence>
<dbReference type="SUPFAM" id="SSF69318">
    <property type="entry name" value="Integrin alpha N-terminal domain"/>
    <property type="match status" value="1"/>
</dbReference>
<dbReference type="OrthoDB" id="10250728at2759"/>
<evidence type="ECO:0000256" key="8">
    <source>
        <dbReference type="SAM" id="Phobius"/>
    </source>
</evidence>
<evidence type="ECO:0000256" key="3">
    <source>
        <dbReference type="ARBA" id="ARBA00022692"/>
    </source>
</evidence>
<keyword evidence="4 9" id="KW-0732">Signal</keyword>
<dbReference type="AlphaFoldDB" id="A0A8B7XQ00"/>
<dbReference type="Pfam" id="PF23122">
    <property type="entry name" value="C2_ITFG1"/>
    <property type="match status" value="1"/>
</dbReference>
<evidence type="ECO:0000256" key="6">
    <source>
        <dbReference type="ARBA" id="ARBA00023136"/>
    </source>
</evidence>